<feature type="coiled-coil region" evidence="6">
    <location>
        <begin position="1044"/>
        <end position="1096"/>
    </location>
</feature>
<accession>A0A9W8BB58</accession>
<evidence type="ECO:0000256" key="2">
    <source>
        <dbReference type="ARBA" id="ARBA00022840"/>
    </source>
</evidence>
<dbReference type="OrthoDB" id="3176171at2759"/>
<evidence type="ECO:0000256" key="6">
    <source>
        <dbReference type="SAM" id="Coils"/>
    </source>
</evidence>
<feature type="region of interest" description="Disordered" evidence="7">
    <location>
        <begin position="454"/>
        <end position="503"/>
    </location>
</feature>
<dbReference type="Proteomes" id="UP001151582">
    <property type="component" value="Unassembled WGS sequence"/>
</dbReference>
<evidence type="ECO:0000256" key="1">
    <source>
        <dbReference type="ARBA" id="ARBA00022741"/>
    </source>
</evidence>
<dbReference type="GO" id="GO:0033044">
    <property type="term" value="P:regulation of chromosome organization"/>
    <property type="evidence" value="ECO:0007669"/>
    <property type="project" value="UniProtKB-ARBA"/>
</dbReference>
<evidence type="ECO:0000259" key="8">
    <source>
        <dbReference type="PROSITE" id="PS50067"/>
    </source>
</evidence>
<keyword evidence="4 5" id="KW-0505">Motor protein</keyword>
<name>A0A9W8BB58_9FUNG</name>
<feature type="domain" description="Kinesin motor" evidence="8">
    <location>
        <begin position="24"/>
        <end position="364"/>
    </location>
</feature>
<dbReference type="InterPro" id="IPR036961">
    <property type="entry name" value="Kinesin_motor_dom_sf"/>
</dbReference>
<feature type="coiled-coil region" evidence="6">
    <location>
        <begin position="1466"/>
        <end position="1617"/>
    </location>
</feature>
<dbReference type="SMART" id="SM00129">
    <property type="entry name" value="KISc"/>
    <property type="match status" value="1"/>
</dbReference>
<dbReference type="PRINTS" id="PR00380">
    <property type="entry name" value="KINESINHEAVY"/>
</dbReference>
<gene>
    <name evidence="9" type="ORF">H4R34_001562</name>
</gene>
<organism evidence="9 10">
    <name type="scientific">Dimargaris verticillata</name>
    <dbReference type="NCBI Taxonomy" id="2761393"/>
    <lineage>
        <taxon>Eukaryota</taxon>
        <taxon>Fungi</taxon>
        <taxon>Fungi incertae sedis</taxon>
        <taxon>Zoopagomycota</taxon>
        <taxon>Kickxellomycotina</taxon>
        <taxon>Dimargaritomycetes</taxon>
        <taxon>Dimargaritales</taxon>
        <taxon>Dimargaritaceae</taxon>
        <taxon>Dimargaris</taxon>
    </lineage>
</organism>
<dbReference type="GO" id="GO:0042327">
    <property type="term" value="P:positive regulation of phosphorylation"/>
    <property type="evidence" value="ECO:0007669"/>
    <property type="project" value="UniProtKB-ARBA"/>
</dbReference>
<dbReference type="PANTHER" id="PTHR47968:SF75">
    <property type="entry name" value="CENTROMERE-ASSOCIATED PROTEIN E"/>
    <property type="match status" value="1"/>
</dbReference>
<dbReference type="InterPro" id="IPR027417">
    <property type="entry name" value="P-loop_NTPase"/>
</dbReference>
<dbReference type="Gene3D" id="3.40.850.10">
    <property type="entry name" value="Kinesin motor domain"/>
    <property type="match status" value="1"/>
</dbReference>
<evidence type="ECO:0000256" key="3">
    <source>
        <dbReference type="ARBA" id="ARBA00023054"/>
    </source>
</evidence>
<dbReference type="PROSITE" id="PS50067">
    <property type="entry name" value="KINESIN_MOTOR_2"/>
    <property type="match status" value="1"/>
</dbReference>
<comment type="similarity">
    <text evidence="5">Belongs to the TRAFAC class myosin-kinesin ATPase superfamily. Kinesin family.</text>
</comment>
<evidence type="ECO:0000313" key="9">
    <source>
        <dbReference type="EMBL" id="KAJ1982865.1"/>
    </source>
</evidence>
<feature type="coiled-coil region" evidence="6">
    <location>
        <begin position="1650"/>
        <end position="1705"/>
    </location>
</feature>
<dbReference type="GO" id="GO:0005874">
    <property type="term" value="C:microtubule"/>
    <property type="evidence" value="ECO:0007669"/>
    <property type="project" value="TreeGrafter"/>
</dbReference>
<evidence type="ECO:0000256" key="4">
    <source>
        <dbReference type="ARBA" id="ARBA00023175"/>
    </source>
</evidence>
<dbReference type="GO" id="GO:0000278">
    <property type="term" value="P:mitotic cell cycle"/>
    <property type="evidence" value="ECO:0007669"/>
    <property type="project" value="UniProtKB-ARBA"/>
</dbReference>
<dbReference type="GO" id="GO:0000779">
    <property type="term" value="C:condensed chromosome, centromeric region"/>
    <property type="evidence" value="ECO:0007669"/>
    <property type="project" value="UniProtKB-ARBA"/>
</dbReference>
<dbReference type="GO" id="GO:1901987">
    <property type="term" value="P:regulation of cell cycle phase transition"/>
    <property type="evidence" value="ECO:0007669"/>
    <property type="project" value="UniProtKB-ARBA"/>
</dbReference>
<keyword evidence="3 6" id="KW-0175">Coiled coil</keyword>
<dbReference type="EMBL" id="JANBQB010000077">
    <property type="protein sequence ID" value="KAJ1982865.1"/>
    <property type="molecule type" value="Genomic_DNA"/>
</dbReference>
<feature type="compositionally biased region" description="Basic and acidic residues" evidence="7">
    <location>
        <begin position="1768"/>
        <end position="1787"/>
    </location>
</feature>
<feature type="region of interest" description="Disordered" evidence="7">
    <location>
        <begin position="1312"/>
        <end position="1338"/>
    </location>
</feature>
<evidence type="ECO:0000256" key="5">
    <source>
        <dbReference type="PROSITE-ProRule" id="PRU00283"/>
    </source>
</evidence>
<evidence type="ECO:0000256" key="7">
    <source>
        <dbReference type="SAM" id="MobiDB-lite"/>
    </source>
</evidence>
<dbReference type="CDD" id="cd01374">
    <property type="entry name" value="KISc_CENP_E"/>
    <property type="match status" value="1"/>
</dbReference>
<dbReference type="GO" id="GO:0005524">
    <property type="term" value="F:ATP binding"/>
    <property type="evidence" value="ECO:0007669"/>
    <property type="project" value="UniProtKB-UniRule"/>
</dbReference>
<dbReference type="GO" id="GO:0008608">
    <property type="term" value="P:attachment of spindle microtubules to kinetochore"/>
    <property type="evidence" value="ECO:0007669"/>
    <property type="project" value="UniProtKB-ARBA"/>
</dbReference>
<reference evidence="9" key="1">
    <citation type="submission" date="2022-07" db="EMBL/GenBank/DDBJ databases">
        <title>Phylogenomic reconstructions and comparative analyses of Kickxellomycotina fungi.</title>
        <authorList>
            <person name="Reynolds N.K."/>
            <person name="Stajich J.E."/>
            <person name="Barry K."/>
            <person name="Grigoriev I.V."/>
            <person name="Crous P."/>
            <person name="Smith M.E."/>
        </authorList>
    </citation>
    <scope>NUCLEOTIDE SEQUENCE</scope>
    <source>
        <strain evidence="9">RSA 567</strain>
    </source>
</reference>
<dbReference type="PANTHER" id="PTHR47968">
    <property type="entry name" value="CENTROMERE PROTEIN E"/>
    <property type="match status" value="1"/>
</dbReference>
<dbReference type="InterPro" id="IPR027640">
    <property type="entry name" value="Kinesin-like_fam"/>
</dbReference>
<keyword evidence="2 5" id="KW-0067">ATP-binding</keyword>
<dbReference type="GO" id="GO:0008017">
    <property type="term" value="F:microtubule binding"/>
    <property type="evidence" value="ECO:0007669"/>
    <property type="project" value="InterPro"/>
</dbReference>
<dbReference type="Pfam" id="PF00225">
    <property type="entry name" value="Kinesin"/>
    <property type="match status" value="1"/>
</dbReference>
<dbReference type="GO" id="GO:0000226">
    <property type="term" value="P:microtubule cytoskeleton organization"/>
    <property type="evidence" value="ECO:0007669"/>
    <property type="project" value="UniProtKB-ARBA"/>
</dbReference>
<keyword evidence="10" id="KW-1185">Reference proteome</keyword>
<evidence type="ECO:0000313" key="10">
    <source>
        <dbReference type="Proteomes" id="UP001151582"/>
    </source>
</evidence>
<feature type="compositionally biased region" description="Low complexity" evidence="7">
    <location>
        <begin position="1934"/>
        <end position="1943"/>
    </location>
</feature>
<dbReference type="GO" id="GO:0007018">
    <property type="term" value="P:microtubule-based movement"/>
    <property type="evidence" value="ECO:0007669"/>
    <property type="project" value="InterPro"/>
</dbReference>
<comment type="caution">
    <text evidence="9">The sequence shown here is derived from an EMBL/GenBank/DDBJ whole genome shotgun (WGS) entry which is preliminary data.</text>
</comment>
<feature type="region of interest" description="Disordered" evidence="7">
    <location>
        <begin position="1768"/>
        <end position="1801"/>
    </location>
</feature>
<sequence>MTPPPGSKEPSPGAESRASKDADHINVTIRVRPLNQRELAQPTTGDAWTIQKDTITQVRRQGGSRPSIGNSYTFDHVFDPLQTTAEVFDSVAQDIISSTMDGFNGTIFAYGQTSSGKTHTMYGSAEEPGVIGLSIRRIFEHIEQTPNREYLLRVSFLEIYNEAIKDLLNPDNHHLRIHEHPTKGIFIGNLTENIVMSAHDVEQLLDQGDLNRHVGETNMNDRSSRSHTIFRMVIESRERPSDDKAEDPAPAYSGAVKVSCLNLVDLAGSERVAHTGAEGARLREGAHINKSLLALGTVIAKLTETEHDRASVHIPYRDSKLTRILEPSLGGNAKTAIICTVTPASTHVEETISTLKFASRAKNVCNKPEINEQLSGEALLRVYHKEISMLKKKLDEYRTMNGTQEIEKLTHQKMQIEEVNEVIRRQLREKESEETRLRKHYEELKMMIIDSSRLCNPEPAPSRVNRRQTWFPGTRGDLTQYRPTPALESSPPRPMTPIDQARDDGQAYSIGSTRRGRKRRASEMDGDCMIDQLPISKHQNTFATIVEQQKTIAALHDEIQTVQQQSETDRQQLMSLADKNHTLVQGIQTLIKAQDLTASSAPTAVPAELHALRQYLANYQQALSASKQALKHRTKRLCQDGDFHALELQASQLAYNDLQGQFEQERSTLNQALATLTAKFDELESRSKLEVELLSEQLAGYKAKLAQRDAVTGEIQSTQQALAEAEERIAALTDDLAKLQSSRATGDELHAAELATKADELAQYQAQAHDYETKLATLHEDYLRTKNAARSCQASLQELYPVLVDLTACNSDFHAYSKRAIAEGQQLVVEFKQLLANERHNAALVAQAKQGLQDELIAAQAQIVDLQRQLHRTTTDNAAMVQAHAQNAKRYQEALTSLRQAYTKLQDEFSLEQARLEAAVADAEDAMGDQASALRDQLAKVTEQFTAHLATVEAAIGTHKAQLADANAATETQKHETVRLQELLDATTATLDQVQSELTITNQRCRQLEQESHEQLSVRDATISELEQSLRVEKAAHQAQCEVNETLQRKVATVETAMVDCESQLMAKLSALVAESERLENELAELWTEYEALEGQMDTAEASDDQNTLADKDTVAELVLPDAIKDQLADLEEQALVATNALDEVRTQNGQLRHELEQSVQEKEQAMEKLFELAQTRDSLTTEHTQALDHARHQVQELETSLLATTAKLEELQGTHAALETELAKAREAWAAEQLQIQSQHATTEQTQQRASQAQAEAETKISQLESTLSALQAEAAGHQDAQAQLRTLQTQLDATTTELETARRQLLATEQAHHALQQQHEAQSVEPDPTSAARVTELEQQVQEWESQLGQALVALEAAQRELEIKEQEVTIAQQAAQTLADEMQAYEAASSNQVAHVQASLKDTQSALAASQLERQELVMALGRLQGKVVSLLSRITHLTAFSSNVQAQSESLVATGEATQLQNQRLSQTHTALQDQLTRLTTQWQMERDQLTTAAQDQTQQLTSAQALADQLQDQISKLQQQLAVTIQAHESTQKLLGDLQATHADTLATHNARVEALEAELHAVQSSLQTDAQAQGVLESRIQQLESDLVAARNDHQAALATAQANFDQATDDWKAQTARYQTQVAEADCIAKDHAAQVTQLTADLAARAQQLAEQEQALKQLQAAKVDASTQLFEQQEKVVALKQTGRELTKQLADLKSNDAIRQEQVEFQKSELDKWKLAYKHEQKKARKLADQYDHRLKELQAALESKQQQLDELQQLLHQRESEAEASHRQLARAENEAATKQSDPSPAWDDDALADRDTLTATYKQEIASLERENQRLKQEYRTCVLAKNNEITKSRQLSASIHQLQSENDRMRKELERQVLNGKGTKTPLKPSAHANGAADDVMAKTQAPPAKRVTRSMAARLATDASGNPPKGEVDENGQQKAAALARTTRSTQRRRRLVTANGPDVPVEGGDCKQQ</sequence>
<keyword evidence="1 5" id="KW-0547">Nucleotide-binding</keyword>
<dbReference type="GO" id="GO:0140694">
    <property type="term" value="P:membraneless organelle assembly"/>
    <property type="evidence" value="ECO:0007669"/>
    <property type="project" value="UniProtKB-ARBA"/>
</dbReference>
<proteinExistence type="inferred from homology"/>
<feature type="binding site" evidence="5">
    <location>
        <begin position="111"/>
        <end position="118"/>
    </location>
    <ligand>
        <name>ATP</name>
        <dbReference type="ChEBI" id="CHEBI:30616"/>
    </ligand>
</feature>
<dbReference type="SUPFAM" id="SSF52540">
    <property type="entry name" value="P-loop containing nucleoside triphosphate hydrolases"/>
    <property type="match status" value="1"/>
</dbReference>
<dbReference type="GO" id="GO:0003777">
    <property type="term" value="F:microtubule motor activity"/>
    <property type="evidence" value="ECO:0007669"/>
    <property type="project" value="InterPro"/>
</dbReference>
<dbReference type="InterPro" id="IPR001752">
    <property type="entry name" value="Kinesin_motor_dom"/>
</dbReference>
<dbReference type="GO" id="GO:0043515">
    <property type="term" value="F:kinetochore binding"/>
    <property type="evidence" value="ECO:0007669"/>
    <property type="project" value="UniProtKB-ARBA"/>
</dbReference>
<feature type="region of interest" description="Disordered" evidence="7">
    <location>
        <begin position="1874"/>
        <end position="1968"/>
    </location>
</feature>
<protein>
    <recommendedName>
        <fullName evidence="8">Kinesin motor domain-containing protein</fullName>
    </recommendedName>
</protein>
<feature type="coiled-coil region" evidence="6">
    <location>
        <begin position="406"/>
        <end position="447"/>
    </location>
</feature>
<dbReference type="FunFam" id="3.40.850.10:FF:000026">
    <property type="entry name" value="Centromere-associated protein E"/>
    <property type="match status" value="1"/>
</dbReference>
<feature type="region of interest" description="Disordered" evidence="7">
    <location>
        <begin position="1"/>
        <end position="23"/>
    </location>
</feature>
<feature type="compositionally biased region" description="Low complexity" evidence="7">
    <location>
        <begin position="1312"/>
        <end position="1323"/>
    </location>
</feature>
<feature type="coiled-coil region" evidence="6">
    <location>
        <begin position="666"/>
        <end position="781"/>
    </location>
</feature>
<feature type="coiled-coil region" evidence="6">
    <location>
        <begin position="849"/>
        <end position="908"/>
    </location>
</feature>